<sequence length="200" mass="21898">MIDTVIFDFGGVLLTWDPVPAVVPPFTLAQWDEFCREVDWPRFNAEQDAGRSVAEARAWLATHHPQWEAVYRQYTDNFPASLTGTIAGAGELVAELHAAGVALYGLTNWPAEHFPYAAVAQPAINLLRDVVVSGQVGLAKPDPRIFALARDRFAVEPQRTAYIDDVPANVRAAADCGFAAVQFTDVPQVRARLRELGLAV</sequence>
<dbReference type="InterPro" id="IPR023214">
    <property type="entry name" value="HAD_sf"/>
</dbReference>
<dbReference type="InterPro" id="IPR036412">
    <property type="entry name" value="HAD-like_sf"/>
</dbReference>
<evidence type="ECO:0000313" key="2">
    <source>
        <dbReference type="Proteomes" id="UP000185612"/>
    </source>
</evidence>
<keyword evidence="2" id="KW-1185">Reference proteome</keyword>
<comment type="caution">
    <text evidence="1">The sequence shown here is derived from an EMBL/GenBank/DDBJ whole genome shotgun (WGS) entry which is preliminary data.</text>
</comment>
<dbReference type="PANTHER" id="PTHR43611:SF3">
    <property type="entry name" value="FLAVIN MONONUCLEOTIDE HYDROLASE 1, CHLOROPLATIC"/>
    <property type="match status" value="1"/>
</dbReference>
<dbReference type="Proteomes" id="UP000185612">
    <property type="component" value="Unassembled WGS sequence"/>
</dbReference>
<dbReference type="PRINTS" id="PR00413">
    <property type="entry name" value="HADHALOGNASE"/>
</dbReference>
<dbReference type="Pfam" id="PF00702">
    <property type="entry name" value="Hydrolase"/>
    <property type="match status" value="1"/>
</dbReference>
<name>A0A1Q5PY81_9ACTO</name>
<protein>
    <recommendedName>
        <fullName evidence="3">HAD family phosphatase</fullName>
    </recommendedName>
</protein>
<reference evidence="2" key="1">
    <citation type="submission" date="2016-12" db="EMBL/GenBank/DDBJ databases">
        <authorList>
            <person name="Meng X."/>
        </authorList>
    </citation>
    <scope>NUCLEOTIDE SEQUENCE [LARGE SCALE GENOMIC DNA]</scope>
    <source>
        <strain evidence="2">DSM 20732</strain>
    </source>
</reference>
<evidence type="ECO:0000313" key="1">
    <source>
        <dbReference type="EMBL" id="OKL52422.1"/>
    </source>
</evidence>
<dbReference type="RefSeq" id="WP_073823104.1">
    <property type="nucleotide sequence ID" value="NZ_MQVS01000002.1"/>
</dbReference>
<accession>A0A1Q5PY81</accession>
<proteinExistence type="predicted"/>
<dbReference type="EMBL" id="MQVS01000002">
    <property type="protein sequence ID" value="OKL52422.1"/>
    <property type="molecule type" value="Genomic_DNA"/>
</dbReference>
<dbReference type="CDD" id="cd02603">
    <property type="entry name" value="HAD_sEH-N_like"/>
    <property type="match status" value="1"/>
</dbReference>
<dbReference type="SFLD" id="SFLDG01129">
    <property type="entry name" value="C1.5:_HAD__Beta-PGM__Phosphata"/>
    <property type="match status" value="1"/>
</dbReference>
<organism evidence="1 2">
    <name type="scientific">Buchananella hordeovulneris</name>
    <dbReference type="NCBI Taxonomy" id="52770"/>
    <lineage>
        <taxon>Bacteria</taxon>
        <taxon>Bacillati</taxon>
        <taxon>Actinomycetota</taxon>
        <taxon>Actinomycetes</taxon>
        <taxon>Actinomycetales</taxon>
        <taxon>Actinomycetaceae</taxon>
        <taxon>Buchananella</taxon>
    </lineage>
</organism>
<dbReference type="OrthoDB" id="9797415at2"/>
<evidence type="ECO:0008006" key="3">
    <source>
        <dbReference type="Google" id="ProtNLM"/>
    </source>
</evidence>
<dbReference type="SUPFAM" id="SSF56784">
    <property type="entry name" value="HAD-like"/>
    <property type="match status" value="1"/>
</dbReference>
<dbReference type="SFLD" id="SFLDS00003">
    <property type="entry name" value="Haloacid_Dehalogenase"/>
    <property type="match status" value="1"/>
</dbReference>
<dbReference type="NCBIfam" id="TIGR01509">
    <property type="entry name" value="HAD-SF-IA-v3"/>
    <property type="match status" value="1"/>
</dbReference>
<dbReference type="InterPro" id="IPR006439">
    <property type="entry name" value="HAD-SF_hydro_IA"/>
</dbReference>
<dbReference type="STRING" id="52770.BSZ40_02815"/>
<dbReference type="PANTHER" id="PTHR43611">
    <property type="entry name" value="ALPHA-D-GLUCOSE 1-PHOSPHATE PHOSPHATASE"/>
    <property type="match status" value="1"/>
</dbReference>
<dbReference type="AlphaFoldDB" id="A0A1Q5PY81"/>
<gene>
    <name evidence="1" type="ORF">BSZ40_02815</name>
</gene>
<dbReference type="InParanoid" id="A0A1Q5PY81"/>
<dbReference type="Gene3D" id="3.40.50.1000">
    <property type="entry name" value="HAD superfamily/HAD-like"/>
    <property type="match status" value="1"/>
</dbReference>